<dbReference type="Proteomes" id="UP000199441">
    <property type="component" value="Unassembled WGS sequence"/>
</dbReference>
<dbReference type="RefSeq" id="WP_170833405.1">
    <property type="nucleotide sequence ID" value="NZ_FNOI01000002.1"/>
</dbReference>
<feature type="chain" id="PRO_5011592706" description="SnoaL-like domain-containing protein" evidence="1">
    <location>
        <begin position="24"/>
        <end position="207"/>
    </location>
</feature>
<accession>A0A1H2V140</accession>
<evidence type="ECO:0008006" key="4">
    <source>
        <dbReference type="Google" id="ProtNLM"/>
    </source>
</evidence>
<protein>
    <recommendedName>
        <fullName evidence="4">SnoaL-like domain-containing protein</fullName>
    </recommendedName>
</protein>
<dbReference type="SUPFAM" id="SSF54427">
    <property type="entry name" value="NTF2-like"/>
    <property type="match status" value="1"/>
</dbReference>
<dbReference type="AlphaFoldDB" id="A0A1H2V140"/>
<evidence type="ECO:0000313" key="3">
    <source>
        <dbReference type="Proteomes" id="UP000199441"/>
    </source>
</evidence>
<evidence type="ECO:0000313" key="2">
    <source>
        <dbReference type="EMBL" id="SDW62038.1"/>
    </source>
</evidence>
<dbReference type="InterPro" id="IPR032710">
    <property type="entry name" value="NTF2-like_dom_sf"/>
</dbReference>
<gene>
    <name evidence="2" type="ORF">SAMN04488001_1360</name>
</gene>
<sequence length="207" mass="22969">MPHPLKLVISLATLLSLPLASQAEQVRPGVEFSGVMEEEGSVRGQMQKVMFDFAAAWSTCEADYMKTSFSDDVLFSYPTTTTTGLDAMLADLELFCNQATDTSFYFPEDAFYIDESTGRVAAEVQFRTFQRGSRQVVNDVWVSTVVDGKGTVLKEYLDGRVKDLQALGVLTLEEDPKMLTPWPPRTEEWAECFPIAKSAPINSCPPT</sequence>
<keyword evidence="1" id="KW-0732">Signal</keyword>
<feature type="signal peptide" evidence="1">
    <location>
        <begin position="1"/>
        <end position="23"/>
    </location>
</feature>
<organism evidence="2 3">
    <name type="scientific">Litoreibacter albidus</name>
    <dbReference type="NCBI Taxonomy" id="670155"/>
    <lineage>
        <taxon>Bacteria</taxon>
        <taxon>Pseudomonadati</taxon>
        <taxon>Pseudomonadota</taxon>
        <taxon>Alphaproteobacteria</taxon>
        <taxon>Rhodobacterales</taxon>
        <taxon>Roseobacteraceae</taxon>
        <taxon>Litoreibacter</taxon>
    </lineage>
</organism>
<proteinExistence type="predicted"/>
<keyword evidence="3" id="KW-1185">Reference proteome</keyword>
<name>A0A1H2V140_9RHOB</name>
<reference evidence="3" key="1">
    <citation type="submission" date="2016-10" db="EMBL/GenBank/DDBJ databases">
        <authorList>
            <person name="Varghese N."/>
            <person name="Submissions S."/>
        </authorList>
    </citation>
    <scope>NUCLEOTIDE SEQUENCE [LARGE SCALE GENOMIC DNA]</scope>
    <source>
        <strain evidence="3">DSM 26922</strain>
    </source>
</reference>
<evidence type="ECO:0000256" key="1">
    <source>
        <dbReference type="SAM" id="SignalP"/>
    </source>
</evidence>
<dbReference type="EMBL" id="FNOI01000002">
    <property type="protein sequence ID" value="SDW62038.1"/>
    <property type="molecule type" value="Genomic_DNA"/>
</dbReference>
<dbReference type="Gene3D" id="3.10.450.50">
    <property type="match status" value="1"/>
</dbReference>
<dbReference type="STRING" id="670155.SAMN04488001_1360"/>